<dbReference type="Proteomes" id="UP000516314">
    <property type="component" value="Chromosome 4"/>
</dbReference>
<evidence type="ECO:0000256" key="1">
    <source>
        <dbReference type="ARBA" id="ARBA00022723"/>
    </source>
</evidence>
<feature type="region of interest" description="Disordered" evidence="4">
    <location>
        <begin position="180"/>
        <end position="207"/>
    </location>
</feature>
<dbReference type="AlphaFoldDB" id="A0A7G2F3A4"/>
<reference evidence="6 7" key="1">
    <citation type="submission" date="2020-09" db="EMBL/GenBank/DDBJ databases">
        <authorList>
            <person name="Ashkenazy H."/>
        </authorList>
    </citation>
    <scope>NUCLEOTIDE SEQUENCE [LARGE SCALE GENOMIC DNA]</scope>
    <source>
        <strain evidence="7">cv. Cdm-0</strain>
    </source>
</reference>
<keyword evidence="2" id="KW-0863">Zinc-finger</keyword>
<feature type="compositionally biased region" description="Basic and acidic residues" evidence="4">
    <location>
        <begin position="237"/>
        <end position="248"/>
    </location>
</feature>
<dbReference type="CDD" id="cd15489">
    <property type="entry name" value="PHD_SF"/>
    <property type="match status" value="1"/>
</dbReference>
<evidence type="ECO:0000256" key="2">
    <source>
        <dbReference type="ARBA" id="ARBA00022771"/>
    </source>
</evidence>
<feature type="region of interest" description="Disordered" evidence="4">
    <location>
        <begin position="237"/>
        <end position="267"/>
    </location>
</feature>
<dbReference type="PANTHER" id="PTHR47863:SF5">
    <property type="entry name" value="HOMEODOMAIN-LIKE PROTEIN WITH RING_FYVE_PHD-TYPE ZINC FINGER DOMAIN-CONTAINING PROTEIN-RELATED"/>
    <property type="match status" value="1"/>
</dbReference>
<feature type="compositionally biased region" description="Basic and acidic residues" evidence="4">
    <location>
        <begin position="298"/>
        <end position="319"/>
    </location>
</feature>
<feature type="region of interest" description="Disordered" evidence="4">
    <location>
        <begin position="410"/>
        <end position="453"/>
    </location>
</feature>
<evidence type="ECO:0000259" key="5">
    <source>
        <dbReference type="PROSITE" id="PS50090"/>
    </source>
</evidence>
<dbReference type="InterPro" id="IPR001005">
    <property type="entry name" value="SANT/Myb"/>
</dbReference>
<dbReference type="PANTHER" id="PTHR47863">
    <property type="entry name" value="RING/FYVE/PHD ZINC FINGER SUPERFAMILY PROTEIN"/>
    <property type="match status" value="1"/>
</dbReference>
<sequence length="539" mass="60643">MSSRILSSDSDDVDEENPKTHENGPIGGKTQNLGQSKGGDSDNVVKTNTCFVCDGKDNWVLVCYGEECTIAIHQSCASDEPDFDEFGNFYCPYCWYKRVVVKCLELGKKLMLTDKSRKGCRESLGGVDVGLMMEKEAGGVENVVEVNVSGASGMVSGKRREGDGLNNKWIVIEKSQKMQKVAAETHSRENSKADDIDSDKGRKQRGRFNEKNYEISYACISNAVATTHEHDVLTNDGRTEARDSDFGEGRSGQGCFHENNQQTKVSSTERCEQEIPRTNKRVSLGSGLGEGRYREGRHIEKNQHTETVKTETHGKEVSKDRKRKRERGVERDGDEFYLAENQDRQCQADMRNDDVAFNKQATGFSTVEQVERKSVSSISSPESTNNVNDPNVAFQELALIIHPKAGVQEQPIEARPLRSVSSKKPSFQPEKYGHKSYLEKNGPASNDPAQSATKRKRRFWTLAEVEMLRVGVQKFPGERNIPWRKILQFGRDVFHDERAPSDLKDKWKTLNKIPSDTGKWVSLSTERQPNYYVSEVSSE</sequence>
<feature type="compositionally biased region" description="Basic and acidic residues" evidence="4">
    <location>
        <begin position="183"/>
        <end position="207"/>
    </location>
</feature>
<evidence type="ECO:0000256" key="4">
    <source>
        <dbReference type="SAM" id="MobiDB-lite"/>
    </source>
</evidence>
<accession>A0A7G2F3A4</accession>
<dbReference type="InterPro" id="IPR013083">
    <property type="entry name" value="Znf_RING/FYVE/PHD"/>
</dbReference>
<keyword evidence="3" id="KW-0862">Zinc</keyword>
<feature type="region of interest" description="Disordered" evidence="4">
    <location>
        <begin position="1"/>
        <end position="40"/>
    </location>
</feature>
<dbReference type="CDD" id="cd11660">
    <property type="entry name" value="SANT_TRF"/>
    <property type="match status" value="1"/>
</dbReference>
<keyword evidence="1" id="KW-0479">Metal-binding</keyword>
<dbReference type="InterPro" id="IPR009057">
    <property type="entry name" value="Homeodomain-like_sf"/>
</dbReference>
<feature type="domain" description="Myb-like" evidence="5">
    <location>
        <begin position="452"/>
        <end position="511"/>
    </location>
</feature>
<evidence type="ECO:0000256" key="3">
    <source>
        <dbReference type="ARBA" id="ARBA00022833"/>
    </source>
</evidence>
<dbReference type="InterPro" id="IPR011011">
    <property type="entry name" value="Znf_FYVE_PHD"/>
</dbReference>
<dbReference type="EMBL" id="LR881469">
    <property type="protein sequence ID" value="CAD5327707.1"/>
    <property type="molecule type" value="Genomic_DNA"/>
</dbReference>
<protein>
    <submittedName>
        <fullName evidence="6">(thale cress) hypothetical protein</fullName>
    </submittedName>
</protein>
<gene>
    <name evidence="6" type="ORF">AT9943_LOCUS15402</name>
</gene>
<feature type="compositionally biased region" description="Polar residues" evidence="4">
    <location>
        <begin position="443"/>
        <end position="452"/>
    </location>
</feature>
<dbReference type="Gene3D" id="3.30.40.10">
    <property type="entry name" value="Zinc/RING finger domain, C3HC4 (zinc finger)"/>
    <property type="match status" value="1"/>
</dbReference>
<dbReference type="PROSITE" id="PS50090">
    <property type="entry name" value="MYB_LIKE"/>
    <property type="match status" value="1"/>
</dbReference>
<dbReference type="SUPFAM" id="SSF57903">
    <property type="entry name" value="FYVE/PHD zinc finger"/>
    <property type="match status" value="1"/>
</dbReference>
<evidence type="ECO:0000313" key="7">
    <source>
        <dbReference type="Proteomes" id="UP000516314"/>
    </source>
</evidence>
<dbReference type="GO" id="GO:0008270">
    <property type="term" value="F:zinc ion binding"/>
    <property type="evidence" value="ECO:0007669"/>
    <property type="project" value="UniProtKB-KW"/>
</dbReference>
<feature type="region of interest" description="Disordered" evidence="4">
    <location>
        <begin position="298"/>
        <end position="347"/>
    </location>
</feature>
<evidence type="ECO:0000313" key="6">
    <source>
        <dbReference type="EMBL" id="CAD5327707.1"/>
    </source>
</evidence>
<proteinExistence type="predicted"/>
<dbReference type="Gene3D" id="1.10.10.60">
    <property type="entry name" value="Homeodomain-like"/>
    <property type="match status" value="1"/>
</dbReference>
<organism evidence="6 7">
    <name type="scientific">Arabidopsis thaliana</name>
    <name type="common">Mouse-ear cress</name>
    <dbReference type="NCBI Taxonomy" id="3702"/>
    <lineage>
        <taxon>Eukaryota</taxon>
        <taxon>Viridiplantae</taxon>
        <taxon>Streptophyta</taxon>
        <taxon>Embryophyta</taxon>
        <taxon>Tracheophyta</taxon>
        <taxon>Spermatophyta</taxon>
        <taxon>Magnoliopsida</taxon>
        <taxon>eudicotyledons</taxon>
        <taxon>Gunneridae</taxon>
        <taxon>Pentapetalae</taxon>
        <taxon>rosids</taxon>
        <taxon>malvids</taxon>
        <taxon>Brassicales</taxon>
        <taxon>Brassicaceae</taxon>
        <taxon>Camelineae</taxon>
        <taxon>Arabidopsis</taxon>
    </lineage>
</organism>
<name>A0A7G2F3A4_ARATH</name>
<dbReference type="SUPFAM" id="SSF46689">
    <property type="entry name" value="Homeodomain-like"/>
    <property type="match status" value="1"/>
</dbReference>